<feature type="domain" description="SS18 N-terminal" evidence="3">
    <location>
        <begin position="19"/>
        <end position="75"/>
    </location>
</feature>
<organism evidence="4 5">
    <name type="scientific">Ilex paraguariensis</name>
    <name type="common">yerba mate</name>
    <dbReference type="NCBI Taxonomy" id="185542"/>
    <lineage>
        <taxon>Eukaryota</taxon>
        <taxon>Viridiplantae</taxon>
        <taxon>Streptophyta</taxon>
        <taxon>Embryophyta</taxon>
        <taxon>Tracheophyta</taxon>
        <taxon>Spermatophyta</taxon>
        <taxon>Magnoliopsida</taxon>
        <taxon>eudicotyledons</taxon>
        <taxon>Gunneridae</taxon>
        <taxon>Pentapetalae</taxon>
        <taxon>asterids</taxon>
        <taxon>campanulids</taxon>
        <taxon>Aquifoliales</taxon>
        <taxon>Aquifoliaceae</taxon>
        <taxon>Ilex</taxon>
    </lineage>
</organism>
<evidence type="ECO:0000313" key="5">
    <source>
        <dbReference type="Proteomes" id="UP001642360"/>
    </source>
</evidence>
<comment type="similarity">
    <text evidence="1">Belongs to the SS18 family.</text>
</comment>
<gene>
    <name evidence="4" type="ORF">ILEXP_LOCUS26851</name>
</gene>
<protein>
    <recommendedName>
        <fullName evidence="3">SS18 N-terminal domain-containing protein</fullName>
    </recommendedName>
</protein>
<comment type="caution">
    <text evidence="4">The sequence shown here is derived from an EMBL/GenBank/DDBJ whole genome shotgun (WGS) entry which is preliminary data.</text>
</comment>
<proteinExistence type="inferred from homology"/>
<evidence type="ECO:0000256" key="1">
    <source>
        <dbReference type="ARBA" id="ARBA00007945"/>
    </source>
</evidence>
<dbReference type="EMBL" id="CAUOFW020003147">
    <property type="protein sequence ID" value="CAK9158230.1"/>
    <property type="molecule type" value="Genomic_DNA"/>
</dbReference>
<accession>A0ABC8SMX3</accession>
<dbReference type="Pfam" id="PF05030">
    <property type="entry name" value="SSXT"/>
    <property type="match status" value="1"/>
</dbReference>
<dbReference type="AlphaFoldDB" id="A0ABC8SMX3"/>
<feature type="compositionally biased region" description="Low complexity" evidence="2">
    <location>
        <begin position="95"/>
        <end position="106"/>
    </location>
</feature>
<evidence type="ECO:0000313" key="4">
    <source>
        <dbReference type="EMBL" id="CAK9158230.1"/>
    </source>
</evidence>
<keyword evidence="5" id="KW-1185">Reference proteome</keyword>
<dbReference type="InterPro" id="IPR007726">
    <property type="entry name" value="SS18_N"/>
</dbReference>
<name>A0ABC8SMX3_9AQUA</name>
<feature type="region of interest" description="Disordered" evidence="2">
    <location>
        <begin position="146"/>
        <end position="201"/>
    </location>
</feature>
<dbReference type="Proteomes" id="UP001642360">
    <property type="component" value="Unassembled WGS sequence"/>
</dbReference>
<evidence type="ECO:0000259" key="3">
    <source>
        <dbReference type="Pfam" id="PF05030"/>
    </source>
</evidence>
<reference evidence="4 5" key="1">
    <citation type="submission" date="2024-02" db="EMBL/GenBank/DDBJ databases">
        <authorList>
            <person name="Vignale AGUSTIN F."/>
            <person name="Sosa J E."/>
            <person name="Modenutti C."/>
        </authorList>
    </citation>
    <scope>NUCLEOTIDE SEQUENCE [LARGE SCALE GENOMIC DNA]</scope>
</reference>
<feature type="region of interest" description="Disordered" evidence="2">
    <location>
        <begin position="94"/>
        <end position="117"/>
    </location>
</feature>
<sequence>MQQPQHPTLNSTPPLPSNTITTEQIQKYLDENKQLILAILENQNLGKLAECAQYQALLQRNLMYLAAIADAQPQGSTLPSQMAPQSVLQPGNYMQQTQAAAPQQHQGVPGPRLPFQHNALRPQDQQQQLLHFQQQQQLLQGHLGLRSNANNGMHQAMQPGLGTSGSSADARGSKQDGSEAGSGDRQGRSASGRGNREDRQP</sequence>
<evidence type="ECO:0000256" key="2">
    <source>
        <dbReference type="SAM" id="MobiDB-lite"/>
    </source>
</evidence>